<evidence type="ECO:0000313" key="4">
    <source>
        <dbReference type="Proteomes" id="UP000075320"/>
    </source>
</evidence>
<evidence type="ECO:0000313" key="3">
    <source>
        <dbReference type="EMBL" id="KYG66433.1"/>
    </source>
</evidence>
<dbReference type="OrthoDB" id="9803476at2"/>
<protein>
    <recommendedName>
        <fullName evidence="2">Activator of Hsp90 ATPase homologue 1/2-like C-terminal domain-containing protein</fullName>
    </recommendedName>
</protein>
<dbReference type="SUPFAM" id="SSF55961">
    <property type="entry name" value="Bet v1-like"/>
    <property type="match status" value="1"/>
</dbReference>
<dbReference type="InterPro" id="IPR013538">
    <property type="entry name" value="ASHA1/2-like_C"/>
</dbReference>
<organism evidence="3 4">
    <name type="scientific">Bdellovibrio bacteriovorus</name>
    <dbReference type="NCBI Taxonomy" id="959"/>
    <lineage>
        <taxon>Bacteria</taxon>
        <taxon>Pseudomonadati</taxon>
        <taxon>Bdellovibrionota</taxon>
        <taxon>Bdellovibrionia</taxon>
        <taxon>Bdellovibrionales</taxon>
        <taxon>Pseudobdellovibrionaceae</taxon>
        <taxon>Bdellovibrio</taxon>
    </lineage>
</organism>
<comment type="similarity">
    <text evidence="1">Belongs to the AHA1 family.</text>
</comment>
<sequence length="160" mass="18356">MAQTVCMPDLSDRPLACFREKVFKFNRSILYHAWTSGLDTWFAAKGSVLMNVEVNAPFFFETAFKPEGADKESRHPHYGRFLKLVENQLIELTWVTGAGGTEGAETVVRIEMHDVENEVLLRVTHAGFRDEKSKDIHQYAWGFVLDKLAEDLEKKYSKLN</sequence>
<gene>
    <name evidence="3" type="ORF">AZI86_05135</name>
</gene>
<comment type="caution">
    <text evidence="3">The sequence shown here is derived from an EMBL/GenBank/DDBJ whole genome shotgun (WGS) entry which is preliminary data.</text>
</comment>
<keyword evidence="4" id="KW-1185">Reference proteome</keyword>
<dbReference type="Pfam" id="PF08327">
    <property type="entry name" value="AHSA1"/>
    <property type="match status" value="1"/>
</dbReference>
<name>A0A150WPK2_BDEBC</name>
<accession>A0A150WPK2</accession>
<feature type="domain" description="Activator of Hsp90 ATPase homologue 1/2-like C-terminal" evidence="2">
    <location>
        <begin position="27"/>
        <end position="151"/>
    </location>
</feature>
<dbReference type="EMBL" id="LUKE01000001">
    <property type="protein sequence ID" value="KYG66433.1"/>
    <property type="molecule type" value="Genomic_DNA"/>
</dbReference>
<dbReference type="RefSeq" id="WP_061833997.1">
    <property type="nucleotide sequence ID" value="NZ_LUKE01000001.1"/>
</dbReference>
<proteinExistence type="inferred from homology"/>
<reference evidence="3 4" key="1">
    <citation type="submission" date="2016-03" db="EMBL/GenBank/DDBJ databases">
        <authorList>
            <person name="Ploux O."/>
        </authorList>
    </citation>
    <scope>NUCLEOTIDE SEQUENCE [LARGE SCALE GENOMIC DNA]</scope>
    <source>
        <strain evidence="3 4">R0</strain>
    </source>
</reference>
<dbReference type="Proteomes" id="UP000075320">
    <property type="component" value="Unassembled WGS sequence"/>
</dbReference>
<evidence type="ECO:0000259" key="2">
    <source>
        <dbReference type="Pfam" id="PF08327"/>
    </source>
</evidence>
<dbReference type="AlphaFoldDB" id="A0A150WPK2"/>
<dbReference type="InterPro" id="IPR023393">
    <property type="entry name" value="START-like_dom_sf"/>
</dbReference>
<dbReference type="CDD" id="cd07814">
    <property type="entry name" value="SRPBCC_CalC_Aha1-like"/>
    <property type="match status" value="1"/>
</dbReference>
<evidence type="ECO:0000256" key="1">
    <source>
        <dbReference type="ARBA" id="ARBA00006817"/>
    </source>
</evidence>
<dbReference type="Gene3D" id="3.30.530.20">
    <property type="match status" value="1"/>
</dbReference>